<dbReference type="PANTHER" id="PTHR13610">
    <property type="entry name" value="METHYLTRANSFERASE DOMAIN-CONTAINING PROTEIN"/>
    <property type="match status" value="1"/>
</dbReference>
<feature type="domain" description="Methyltransferase" evidence="4">
    <location>
        <begin position="50"/>
        <end position="133"/>
    </location>
</feature>
<keyword evidence="1 5" id="KW-0489">Methyltransferase</keyword>
<name>A0A2U2BIS6_ALCFA</name>
<evidence type="ECO:0000256" key="1">
    <source>
        <dbReference type="ARBA" id="ARBA00022603"/>
    </source>
</evidence>
<dbReference type="GO" id="GO:0016279">
    <property type="term" value="F:protein-lysine N-methyltransferase activity"/>
    <property type="evidence" value="ECO:0007669"/>
    <property type="project" value="InterPro"/>
</dbReference>
<dbReference type="SUPFAM" id="SSF53335">
    <property type="entry name" value="S-adenosyl-L-methionine-dependent methyltransferases"/>
    <property type="match status" value="1"/>
</dbReference>
<evidence type="ECO:0000256" key="3">
    <source>
        <dbReference type="ARBA" id="ARBA00022691"/>
    </source>
</evidence>
<keyword evidence="2 5" id="KW-0808">Transferase</keyword>
<dbReference type="InterPro" id="IPR041698">
    <property type="entry name" value="Methyltransf_25"/>
</dbReference>
<proteinExistence type="predicted"/>
<dbReference type="RefSeq" id="WP_109089205.1">
    <property type="nucleotide sequence ID" value="NZ_QEXO01000003.1"/>
</dbReference>
<dbReference type="InterPro" id="IPR029063">
    <property type="entry name" value="SAM-dependent_MTases_sf"/>
</dbReference>
<gene>
    <name evidence="5" type="ORF">DF183_12240</name>
</gene>
<dbReference type="Proteomes" id="UP000245216">
    <property type="component" value="Unassembled WGS sequence"/>
</dbReference>
<reference evidence="5 6" key="1">
    <citation type="submission" date="2018-05" db="EMBL/GenBank/DDBJ databases">
        <title>Genome Sequence of an Efficient Indole-Degrading Bacterium, Alcaligenes sp.YBY.</title>
        <authorList>
            <person name="Yang B."/>
        </authorList>
    </citation>
    <scope>NUCLEOTIDE SEQUENCE [LARGE SCALE GENOMIC DNA]</scope>
    <source>
        <strain evidence="5 6">YBY</strain>
    </source>
</reference>
<evidence type="ECO:0000313" key="6">
    <source>
        <dbReference type="Proteomes" id="UP000245216"/>
    </source>
</evidence>
<dbReference type="GO" id="GO:0032259">
    <property type="term" value="P:methylation"/>
    <property type="evidence" value="ECO:0007669"/>
    <property type="project" value="UniProtKB-KW"/>
</dbReference>
<evidence type="ECO:0000313" key="5">
    <source>
        <dbReference type="EMBL" id="PWE13924.1"/>
    </source>
</evidence>
<dbReference type="CDD" id="cd02440">
    <property type="entry name" value="AdoMet_MTases"/>
    <property type="match status" value="1"/>
</dbReference>
<protein>
    <submittedName>
        <fullName evidence="5">Class I SAM-dependent methyltransferase</fullName>
    </submittedName>
</protein>
<reference evidence="5 6" key="2">
    <citation type="submission" date="2018-05" db="EMBL/GenBank/DDBJ databases">
        <authorList>
            <person name="Lanie J.A."/>
            <person name="Ng W.-L."/>
            <person name="Kazmierczak K.M."/>
            <person name="Andrzejewski T.M."/>
            <person name="Davidsen T.M."/>
            <person name="Wayne K.J."/>
            <person name="Tettelin H."/>
            <person name="Glass J.I."/>
            <person name="Rusch D."/>
            <person name="Podicherti R."/>
            <person name="Tsui H.-C.T."/>
            <person name="Winkler M.E."/>
        </authorList>
    </citation>
    <scope>NUCLEOTIDE SEQUENCE [LARGE SCALE GENOMIC DNA]</scope>
    <source>
        <strain evidence="5 6">YBY</strain>
    </source>
</reference>
<keyword evidence="3" id="KW-0949">S-adenosyl-L-methionine</keyword>
<dbReference type="Pfam" id="PF13649">
    <property type="entry name" value="Methyltransf_25"/>
    <property type="match status" value="1"/>
</dbReference>
<accession>A0A2U2BIS6</accession>
<evidence type="ECO:0000259" key="4">
    <source>
        <dbReference type="Pfam" id="PF13649"/>
    </source>
</evidence>
<sequence length="254" mass="28465">MFKDLINDLNDHSIVEPDIFLDVPFVPSDDRVIDTMLQLAQIGRKDILYDLGCGDGRIVIAAAKKYRCTSIGVELDPLRVADAMEQAGHAGVEYLVDFVEEDLFTADFSQATIVTLYLMDTINAILRPRLLQELRPGARIVSHAFDMGDWEADEILHVGGIKIYKWIVPAQVAGEWEWEGLDGTDYRLQLKQRYQDVSGKIWMNGKPALLTDLYLSGDCLELSAQADAASPVISSNLYFDHQELLSVEEVDEEA</sequence>
<comment type="caution">
    <text evidence="5">The sequence shown here is derived from an EMBL/GenBank/DDBJ whole genome shotgun (WGS) entry which is preliminary data.</text>
</comment>
<dbReference type="Gene3D" id="3.40.50.150">
    <property type="entry name" value="Vaccinia Virus protein VP39"/>
    <property type="match status" value="1"/>
</dbReference>
<dbReference type="STRING" id="511.UZ73_12670"/>
<organism evidence="5 6">
    <name type="scientific">Alcaligenes faecalis</name>
    <dbReference type="NCBI Taxonomy" id="511"/>
    <lineage>
        <taxon>Bacteria</taxon>
        <taxon>Pseudomonadati</taxon>
        <taxon>Pseudomonadota</taxon>
        <taxon>Betaproteobacteria</taxon>
        <taxon>Burkholderiales</taxon>
        <taxon>Alcaligenaceae</taxon>
        <taxon>Alcaligenes</taxon>
    </lineage>
</organism>
<dbReference type="AlphaFoldDB" id="A0A2U2BIS6"/>
<dbReference type="EMBL" id="QEXO01000003">
    <property type="protein sequence ID" value="PWE13924.1"/>
    <property type="molecule type" value="Genomic_DNA"/>
</dbReference>
<dbReference type="InterPro" id="IPR026170">
    <property type="entry name" value="FAM173A/B"/>
</dbReference>
<dbReference type="PANTHER" id="PTHR13610:SF11">
    <property type="entry name" value="METHYLTRANSFERASE DOMAIN-CONTAINING PROTEIN"/>
    <property type="match status" value="1"/>
</dbReference>
<evidence type="ECO:0000256" key="2">
    <source>
        <dbReference type="ARBA" id="ARBA00022679"/>
    </source>
</evidence>